<proteinExistence type="predicted"/>
<evidence type="ECO:0000256" key="1">
    <source>
        <dbReference type="ARBA" id="ARBA00004496"/>
    </source>
</evidence>
<dbReference type="SMART" id="SM00312">
    <property type="entry name" value="PX"/>
    <property type="match status" value="1"/>
</dbReference>
<dbReference type="Gramene" id="Pp3c2_2780V3.2">
    <property type="protein sequence ID" value="Pp3c2_2780V3.2"/>
    <property type="gene ID" value="Pp3c2_2780"/>
</dbReference>
<accession>A0A2K1KZW7</accession>
<dbReference type="RefSeq" id="XP_024361391.1">
    <property type="nucleotide sequence ID" value="XM_024505623.2"/>
</dbReference>
<reference evidence="7 9" key="2">
    <citation type="journal article" date="2018" name="Plant J.">
        <title>The Physcomitrella patens chromosome-scale assembly reveals moss genome structure and evolution.</title>
        <authorList>
            <person name="Lang D."/>
            <person name="Ullrich K.K."/>
            <person name="Murat F."/>
            <person name="Fuchs J."/>
            <person name="Jenkins J."/>
            <person name="Haas F.B."/>
            <person name="Piednoel M."/>
            <person name="Gundlach H."/>
            <person name="Van Bel M."/>
            <person name="Meyberg R."/>
            <person name="Vives C."/>
            <person name="Morata J."/>
            <person name="Symeonidi A."/>
            <person name="Hiss M."/>
            <person name="Muchero W."/>
            <person name="Kamisugi Y."/>
            <person name="Saleh O."/>
            <person name="Blanc G."/>
            <person name="Decker E.L."/>
            <person name="van Gessel N."/>
            <person name="Grimwood J."/>
            <person name="Hayes R.D."/>
            <person name="Graham S.W."/>
            <person name="Gunter L.E."/>
            <person name="McDaniel S.F."/>
            <person name="Hoernstein S.N.W."/>
            <person name="Larsson A."/>
            <person name="Li F.W."/>
            <person name="Perroud P.F."/>
            <person name="Phillips J."/>
            <person name="Ranjan P."/>
            <person name="Rokshar D.S."/>
            <person name="Rothfels C.J."/>
            <person name="Schneider L."/>
            <person name="Shu S."/>
            <person name="Stevenson D.W."/>
            <person name="Thummler F."/>
            <person name="Tillich M."/>
            <person name="Villarreal Aguilar J.C."/>
            <person name="Widiez T."/>
            <person name="Wong G.K."/>
            <person name="Wymore A."/>
            <person name="Zhang Y."/>
            <person name="Zimmer A.D."/>
            <person name="Quatrano R.S."/>
            <person name="Mayer K.F.X."/>
            <person name="Goodstein D."/>
            <person name="Casacuberta J.M."/>
            <person name="Vandepoele K."/>
            <person name="Reski R."/>
            <person name="Cuming A.C."/>
            <person name="Tuskan G.A."/>
            <person name="Maumus F."/>
            <person name="Salse J."/>
            <person name="Schmutz J."/>
            <person name="Rensing S.A."/>
        </authorList>
    </citation>
    <scope>NUCLEOTIDE SEQUENCE [LARGE SCALE GENOMIC DNA]</scope>
    <source>
        <strain evidence="8 9">cv. Gransden 2004</strain>
    </source>
</reference>
<feature type="region of interest" description="Disordered" evidence="3">
    <location>
        <begin position="828"/>
        <end position="859"/>
    </location>
</feature>
<dbReference type="OrthoDB" id="120967at2759"/>
<dbReference type="EMBL" id="ABEU02000002">
    <property type="protein sequence ID" value="PNR59323.1"/>
    <property type="molecule type" value="Genomic_DNA"/>
</dbReference>
<dbReference type="RefSeq" id="XP_024361409.1">
    <property type="nucleotide sequence ID" value="XM_024505641.2"/>
</dbReference>
<dbReference type="InterPro" id="IPR003114">
    <property type="entry name" value="Phox_assoc"/>
</dbReference>
<keyword evidence="4" id="KW-1133">Transmembrane helix</keyword>
<feature type="domain" description="PXA" evidence="6">
    <location>
        <begin position="101"/>
        <end position="284"/>
    </location>
</feature>
<dbReference type="EnsemblPlants" id="Pp3c2_2780V3.1">
    <property type="protein sequence ID" value="Pp3c2_2780V3.1"/>
    <property type="gene ID" value="Pp3c2_2780"/>
</dbReference>
<dbReference type="GeneID" id="112275326"/>
<feature type="region of interest" description="Disordered" evidence="3">
    <location>
        <begin position="568"/>
        <end position="598"/>
    </location>
</feature>
<dbReference type="Pfam" id="PF00787">
    <property type="entry name" value="PX"/>
    <property type="match status" value="1"/>
</dbReference>
<dbReference type="PaxDb" id="3218-PP1S7_51V6.1"/>
<keyword evidence="2" id="KW-0963">Cytoplasm</keyword>
<dbReference type="EnsemblPlants" id="Pp3c2_2780V3.3">
    <property type="protein sequence ID" value="Pp3c2_2780V3.3"/>
    <property type="gene ID" value="Pp3c2_2780"/>
</dbReference>
<dbReference type="EnsemblPlants" id="Pp3c2_2780V3.2">
    <property type="protein sequence ID" value="Pp3c2_2780V3.2"/>
    <property type="gene ID" value="Pp3c2_2780"/>
</dbReference>
<dbReference type="GO" id="GO:0005768">
    <property type="term" value="C:endosome"/>
    <property type="evidence" value="ECO:0007669"/>
    <property type="project" value="UniProtKB-ARBA"/>
</dbReference>
<dbReference type="KEGG" id="ppp:112275326"/>
<dbReference type="Gramene" id="Pp3c2_2780V3.3">
    <property type="protein sequence ID" value="Pp3c2_2780V3.3"/>
    <property type="gene ID" value="Pp3c2_2780"/>
</dbReference>
<dbReference type="RefSeq" id="XP_024361376.1">
    <property type="nucleotide sequence ID" value="XM_024505608.2"/>
</dbReference>
<dbReference type="PANTHER" id="PTHR22999">
    <property type="entry name" value="PX SERINE/THREONINE KINASE PXK"/>
    <property type="match status" value="1"/>
</dbReference>
<dbReference type="Gene3D" id="3.30.1520.10">
    <property type="entry name" value="Phox-like domain"/>
    <property type="match status" value="1"/>
</dbReference>
<dbReference type="Gramene" id="Pp3c2_2780V3.1">
    <property type="protein sequence ID" value="Pp3c2_2780V3.1"/>
    <property type="gene ID" value="Pp3c2_2780"/>
</dbReference>
<dbReference type="EnsemblPlants" id="Pp3c2_2780V3.4">
    <property type="protein sequence ID" value="Pp3c2_2780V3.4"/>
    <property type="gene ID" value="Pp3c2_2780"/>
</dbReference>
<dbReference type="InterPro" id="IPR001683">
    <property type="entry name" value="PX_dom"/>
</dbReference>
<evidence type="ECO:0000313" key="8">
    <source>
        <dbReference type="EnsemblPlants" id="Pp3c2_2780V3.1"/>
    </source>
</evidence>
<feature type="region of interest" description="Disordered" evidence="3">
    <location>
        <begin position="424"/>
        <end position="453"/>
    </location>
</feature>
<evidence type="ECO:0008006" key="10">
    <source>
        <dbReference type="Google" id="ProtNLM"/>
    </source>
</evidence>
<comment type="subcellular location">
    <subcellularLocation>
        <location evidence="1">Cytoplasm</location>
    </subcellularLocation>
</comment>
<dbReference type="GO" id="GO:0035091">
    <property type="term" value="F:phosphatidylinositol binding"/>
    <property type="evidence" value="ECO:0007669"/>
    <property type="project" value="InterPro"/>
</dbReference>
<sequence length="1165" mass="129913">MDTLKDLLEEAKRRTILVAIFSLFLAYAMSLTSSSVWINLPVAILVLAALRRLSFEVEIRWKLFESERSTTSNLHQLGIHDPLLSEASHAVVNRWRHQFDSPVVEAAVDDLTKGIIDEWVTNLWYSSVTPDREAPEELRILINGVVAEVAQRAKRVNLITLLSRDVVDLVGTQFALYRRMKASIGSDIIDSLSTEERDEKLKQSMMASRELHPALISPEAEYQVLKRLTGGIVALVLKRQDARCRLLRIMARELLACVVLRPVINLASPAFINETIENFALASHEKARLAAEEAAEAARAAKQRLPDRVMQRKPSVSGLEMTSLAKSETIAKASGIVSSKKNDERLSASVGDIGMSSAGQQGVHDDVEEWGPIPRGDWAQVLDAVTQRRAQALTPEHLDNLWAKGRNYKKRENQKVAAIASGIQSNRDSTERATAVDPVSKVPKMSSTGKGSPAITDSADVVLATSIPLKKEPSNTSEQYKTLLFGDPKDDEGLGIRGIGFSPIRSFDRNSIRPDGFNNTQLTPSRKASELMRCRSNEDLTSFSSDHQPMAANITHVLNGDSNLTKSEFEPHDLHRPHRRLTHRKSRSMGGELDGWLQSGRRGEGLSTLLSAEEGTLGCDAPLRDQKLESSVVKPEREEAQTSQLAMKSSPQVVPKLLKCRVMGAHFEKSGSKSFAVYTIKVTNTHHQRWRVERRYRNFEQLHRRLKDIPSYNLSLPPKRFLSSSLDTTFVRERCILLDKYLKDLLAIPSLLELSEVGDFFSVNSQHYAFGISPPMMETLAVNVDDAMDDMFRQLRGVSDNISGALNQATSGILQRLPLGSGDVDQVVSTSNSQINRTSTSESSSSQRPEPLSTLIIPDSDFGEKGLSNSILEEEYERNYRRHSEDAGRRVGSFGLDSDSETAADALETNAMKSAVHLFASSQPDMRANRLFGRRLERALSDSHSPVDSFASDGIVDDLVIPQEWSPPKVTVPLLNLVDQIFQLQGRGWIRRQVLWIAKQVLQLGMGDAFDDWLIARIQWLRREEVVASGVQWLKGVLWPDGIFVTKHPRNSPPSDSSALEDNRMEFPDESKAGQQRPPVNLTEQKPEAARRAAVVREIILDKAPAPLVSIIGKKQYTRCAKDIYYFSQASVCMKQLAYSFLEMLLLATFPELHDLVLDVRSSVM</sequence>
<evidence type="ECO:0000259" key="5">
    <source>
        <dbReference type="PROSITE" id="PS50195"/>
    </source>
</evidence>
<keyword evidence="4" id="KW-0812">Transmembrane</keyword>
<dbReference type="Pfam" id="PF02194">
    <property type="entry name" value="PXA"/>
    <property type="match status" value="1"/>
</dbReference>
<feature type="compositionally biased region" description="Basic residues" evidence="3">
    <location>
        <begin position="575"/>
        <end position="587"/>
    </location>
</feature>
<organism evidence="7">
    <name type="scientific">Physcomitrium patens</name>
    <name type="common">Spreading-leaved earth moss</name>
    <name type="synonym">Physcomitrella patens</name>
    <dbReference type="NCBI Taxonomy" id="3218"/>
    <lineage>
        <taxon>Eukaryota</taxon>
        <taxon>Viridiplantae</taxon>
        <taxon>Streptophyta</taxon>
        <taxon>Embryophyta</taxon>
        <taxon>Bryophyta</taxon>
        <taxon>Bryophytina</taxon>
        <taxon>Bryopsida</taxon>
        <taxon>Funariidae</taxon>
        <taxon>Funariales</taxon>
        <taxon>Funariaceae</taxon>
        <taxon>Physcomitrium</taxon>
    </lineage>
</organism>
<evidence type="ECO:0000313" key="7">
    <source>
        <dbReference type="EMBL" id="PNR59323.1"/>
    </source>
</evidence>
<dbReference type="InterPro" id="IPR013937">
    <property type="entry name" value="Sorting_nexin_C"/>
</dbReference>
<dbReference type="InterPro" id="IPR051837">
    <property type="entry name" value="SortingNexin/PXDomain-PKLike"/>
</dbReference>
<dbReference type="RefSeq" id="XP_024361385.1">
    <property type="nucleotide sequence ID" value="XM_024505617.2"/>
</dbReference>
<dbReference type="PROSITE" id="PS50195">
    <property type="entry name" value="PX"/>
    <property type="match status" value="1"/>
</dbReference>
<keyword evidence="9" id="KW-1185">Reference proteome</keyword>
<dbReference type="InterPro" id="IPR036871">
    <property type="entry name" value="PX_dom_sf"/>
</dbReference>
<feature type="transmembrane region" description="Helical" evidence="4">
    <location>
        <begin position="12"/>
        <end position="30"/>
    </location>
</feature>
<dbReference type="OMA" id="REIHWLR"/>
<dbReference type="Proteomes" id="UP000006727">
    <property type="component" value="Chromosome 2"/>
</dbReference>
<evidence type="ECO:0000259" key="6">
    <source>
        <dbReference type="PROSITE" id="PS51207"/>
    </source>
</evidence>
<protein>
    <recommendedName>
        <fullName evidence="10">PX domain-containing protein</fullName>
    </recommendedName>
</protein>
<dbReference type="PROSITE" id="PS51207">
    <property type="entry name" value="PXA"/>
    <property type="match status" value="1"/>
</dbReference>
<name>A0A2K1KZW7_PHYPA</name>
<feature type="compositionally biased region" description="Low complexity" evidence="3">
    <location>
        <begin position="833"/>
        <end position="853"/>
    </location>
</feature>
<feature type="domain" description="PX" evidence="5">
    <location>
        <begin position="656"/>
        <end position="768"/>
    </location>
</feature>
<evidence type="ECO:0000256" key="4">
    <source>
        <dbReference type="SAM" id="Phobius"/>
    </source>
</evidence>
<dbReference type="STRING" id="3218.A0A2K1KZW7"/>
<dbReference type="PANTHER" id="PTHR22999:SF23">
    <property type="entry name" value="SORTING NEXIN-16"/>
    <property type="match status" value="1"/>
</dbReference>
<evidence type="ECO:0000313" key="9">
    <source>
        <dbReference type="Proteomes" id="UP000006727"/>
    </source>
</evidence>
<dbReference type="SUPFAM" id="SSF64268">
    <property type="entry name" value="PX domain"/>
    <property type="match status" value="1"/>
</dbReference>
<evidence type="ECO:0000256" key="3">
    <source>
        <dbReference type="SAM" id="MobiDB-lite"/>
    </source>
</evidence>
<evidence type="ECO:0000256" key="2">
    <source>
        <dbReference type="ARBA" id="ARBA00022490"/>
    </source>
</evidence>
<dbReference type="AlphaFoldDB" id="A0A2K1KZW7"/>
<gene>
    <name evidence="8" type="primary">LOC112275326</name>
    <name evidence="7" type="ORF">PHYPA_002114</name>
</gene>
<dbReference type="Gramene" id="Pp3c2_2780V3.4">
    <property type="protein sequence ID" value="Pp3c2_2780V3.4"/>
    <property type="gene ID" value="Pp3c2_2780"/>
</dbReference>
<reference evidence="7 9" key="1">
    <citation type="journal article" date="2008" name="Science">
        <title>The Physcomitrella genome reveals evolutionary insights into the conquest of land by plants.</title>
        <authorList>
            <person name="Rensing S."/>
            <person name="Lang D."/>
            <person name="Zimmer A."/>
            <person name="Terry A."/>
            <person name="Salamov A."/>
            <person name="Shapiro H."/>
            <person name="Nishiyama T."/>
            <person name="Perroud P.-F."/>
            <person name="Lindquist E."/>
            <person name="Kamisugi Y."/>
            <person name="Tanahashi T."/>
            <person name="Sakakibara K."/>
            <person name="Fujita T."/>
            <person name="Oishi K."/>
            <person name="Shin-I T."/>
            <person name="Kuroki Y."/>
            <person name="Toyoda A."/>
            <person name="Suzuki Y."/>
            <person name="Hashimoto A."/>
            <person name="Yamaguchi K."/>
            <person name="Sugano A."/>
            <person name="Kohara Y."/>
            <person name="Fujiyama A."/>
            <person name="Anterola A."/>
            <person name="Aoki S."/>
            <person name="Ashton N."/>
            <person name="Barbazuk W.B."/>
            <person name="Barker E."/>
            <person name="Bennetzen J."/>
            <person name="Bezanilla M."/>
            <person name="Blankenship R."/>
            <person name="Cho S.H."/>
            <person name="Dutcher S."/>
            <person name="Estelle M."/>
            <person name="Fawcett J.A."/>
            <person name="Gundlach H."/>
            <person name="Hanada K."/>
            <person name="Heyl A."/>
            <person name="Hicks K.A."/>
            <person name="Hugh J."/>
            <person name="Lohr M."/>
            <person name="Mayer K."/>
            <person name="Melkozernov A."/>
            <person name="Murata T."/>
            <person name="Nelson D."/>
            <person name="Pils B."/>
            <person name="Prigge M."/>
            <person name="Reiss B."/>
            <person name="Renner T."/>
            <person name="Rombauts S."/>
            <person name="Rushton P."/>
            <person name="Sanderfoot A."/>
            <person name="Schween G."/>
            <person name="Shiu S.-H."/>
            <person name="Stueber K."/>
            <person name="Theodoulou F.L."/>
            <person name="Tu H."/>
            <person name="Van de Peer Y."/>
            <person name="Verrier P.J."/>
            <person name="Waters E."/>
            <person name="Wood A."/>
            <person name="Yang L."/>
            <person name="Cove D."/>
            <person name="Cuming A."/>
            <person name="Hasebe M."/>
            <person name="Lucas S."/>
            <person name="Mishler D.B."/>
            <person name="Reski R."/>
            <person name="Grigoriev I."/>
            <person name="Quatrano R.S."/>
            <person name="Boore J.L."/>
        </authorList>
    </citation>
    <scope>NUCLEOTIDE SEQUENCE [LARGE SCALE GENOMIC DNA]</scope>
    <source>
        <strain evidence="8 9">cv. Gransden 2004</strain>
    </source>
</reference>
<dbReference type="SMART" id="SM00313">
    <property type="entry name" value="PXA"/>
    <property type="match status" value="1"/>
</dbReference>
<dbReference type="FunCoup" id="A0A2K1KZW7">
    <property type="interactions" value="3041"/>
</dbReference>
<reference evidence="8" key="3">
    <citation type="submission" date="2020-12" db="UniProtKB">
        <authorList>
            <consortium name="EnsemblPlants"/>
        </authorList>
    </citation>
    <scope>IDENTIFICATION</scope>
</reference>
<dbReference type="Pfam" id="PF08628">
    <property type="entry name" value="Nexin_C"/>
    <property type="match status" value="1"/>
</dbReference>
<keyword evidence="4" id="KW-0472">Membrane</keyword>